<sequence length="417" mass="46847">MHSIVSLQIKKLADEITVQKAATNDLKERLAAAQAAAAEAQATIAAKDADIKKNANVSREHDLNDHKTIDRLAAQLQYEQASKTELQKNFNEQSDTLVETEARLQVAADKVISFTVRITIVEAELEVERKDGRKLKTENKDMSENISQLEKKIEGLQRQLQHDKRSQDELVESLSKEISKLANKVDEHEKEVSEKTITFFTLEKELWGKKSEFTYHLNEVHEPSYDVQGPKLRFRCNIRSEQSSSQDVFFDLNRAGGKTPAVHAISGGSNKWNLNQIWDIYSAPNSNNRVIIKNTGNGSIIWSAGQQHTVRCDKDHGTSDLAAQWDLNITIDNINNNTQVRYWLPNGGHLFFSPIAKVTGDDAMTQYNLTHNVARKLASISSVLLSSAYVKCTTSYAWYSTEKMNIHAAAHTSSSVH</sequence>
<name>X0B9G9_FUSOX</name>
<accession>X0B9G9</accession>
<dbReference type="Gene3D" id="3.40.462.10">
    <property type="entry name" value="FAD-linked oxidases, C-terminal domain"/>
    <property type="match status" value="1"/>
</dbReference>
<dbReference type="EMBL" id="JH658522">
    <property type="protein sequence ID" value="EXK78406.1"/>
    <property type="molecule type" value="Genomic_DNA"/>
</dbReference>
<dbReference type="Proteomes" id="UP000030663">
    <property type="component" value="Unassembled WGS sequence"/>
</dbReference>
<evidence type="ECO:0000256" key="1">
    <source>
        <dbReference type="SAM" id="Coils"/>
    </source>
</evidence>
<feature type="coiled-coil region" evidence="1">
    <location>
        <begin position="132"/>
        <end position="198"/>
    </location>
</feature>
<feature type="coiled-coil region" evidence="1">
    <location>
        <begin position="69"/>
        <end position="103"/>
    </location>
</feature>
<proteinExistence type="predicted"/>
<keyword evidence="1" id="KW-0175">Coiled coil</keyword>
<reference evidence="2 3" key="1">
    <citation type="submission" date="2011-11" db="EMBL/GenBank/DDBJ databases">
        <title>The Genome Sequence of Fusarium oxysporum PHW815.</title>
        <authorList>
            <consortium name="The Broad Institute Genome Sequencing Platform"/>
            <person name="Ma L.-J."/>
            <person name="Gale L.R."/>
            <person name="Schwartz D.C."/>
            <person name="Zhou S."/>
            <person name="Corby-Kistler H."/>
            <person name="Young S.K."/>
            <person name="Zeng Q."/>
            <person name="Gargeya S."/>
            <person name="Fitzgerald M."/>
            <person name="Haas B."/>
            <person name="Abouelleil A."/>
            <person name="Alvarado L."/>
            <person name="Arachchi H.M."/>
            <person name="Berlin A."/>
            <person name="Brown A."/>
            <person name="Chapman S.B."/>
            <person name="Chen Z."/>
            <person name="Dunbar C."/>
            <person name="Freedman E."/>
            <person name="Gearin G."/>
            <person name="Goldberg J."/>
            <person name="Griggs A."/>
            <person name="Gujja S."/>
            <person name="Heiman D."/>
            <person name="Howarth C."/>
            <person name="Larson L."/>
            <person name="Lui A."/>
            <person name="MacDonald P.J.P."/>
            <person name="Montmayeur A."/>
            <person name="Murphy C."/>
            <person name="Neiman D."/>
            <person name="Pearson M."/>
            <person name="Priest M."/>
            <person name="Roberts A."/>
            <person name="Saif S."/>
            <person name="Shea T."/>
            <person name="Shenoy N."/>
            <person name="Sisk P."/>
            <person name="Stolte C."/>
            <person name="Sykes S."/>
            <person name="Wortman J."/>
            <person name="Nusbaum C."/>
            <person name="Birren B."/>
        </authorList>
    </citation>
    <scope>NUCLEOTIDE SEQUENCE [LARGE SCALE GENOMIC DNA]</scope>
    <source>
        <strain evidence="2 3">54005</strain>
    </source>
</reference>
<keyword evidence="3" id="KW-1185">Reference proteome</keyword>
<evidence type="ECO:0008006" key="4">
    <source>
        <dbReference type="Google" id="ProtNLM"/>
    </source>
</evidence>
<gene>
    <name evidence="2" type="ORF">FOQG_16921</name>
</gene>
<dbReference type="InterPro" id="IPR016170">
    <property type="entry name" value="Cytok_DH_C_sf"/>
</dbReference>
<organism evidence="2 3">
    <name type="scientific">Fusarium oxysporum f. sp. raphani 54005</name>
    <dbReference type="NCBI Taxonomy" id="1089458"/>
    <lineage>
        <taxon>Eukaryota</taxon>
        <taxon>Fungi</taxon>
        <taxon>Dikarya</taxon>
        <taxon>Ascomycota</taxon>
        <taxon>Pezizomycotina</taxon>
        <taxon>Sordariomycetes</taxon>
        <taxon>Hypocreomycetidae</taxon>
        <taxon>Hypocreales</taxon>
        <taxon>Nectriaceae</taxon>
        <taxon>Fusarium</taxon>
        <taxon>Fusarium oxysporum species complex</taxon>
    </lineage>
</organism>
<evidence type="ECO:0000313" key="2">
    <source>
        <dbReference type="EMBL" id="EXK78406.1"/>
    </source>
</evidence>
<dbReference type="AlphaFoldDB" id="X0B9G9"/>
<protein>
    <recommendedName>
        <fullName evidence="4">Ricin B lectin domain-containing protein</fullName>
    </recommendedName>
</protein>
<evidence type="ECO:0000313" key="3">
    <source>
        <dbReference type="Proteomes" id="UP000030663"/>
    </source>
</evidence>
<dbReference type="HOGENOM" id="CLU_797040_0_0_1"/>